<accession>A0A376AC07</accession>
<keyword evidence="2" id="KW-1185">Reference proteome</keyword>
<protein>
    <submittedName>
        <fullName evidence="1">Uncharacterized protein</fullName>
    </submittedName>
</protein>
<reference evidence="2" key="1">
    <citation type="submission" date="2018-07" db="EMBL/GenBank/DDBJ databases">
        <authorList>
            <person name="Peiro R."/>
            <person name="Begona"/>
            <person name="Cbmso G."/>
            <person name="Lopez M."/>
            <person name="Gonzalez S."/>
        </authorList>
    </citation>
    <scope>NUCLEOTIDE SEQUENCE [LARGE SCALE GENOMIC DNA]</scope>
</reference>
<dbReference type="Proteomes" id="UP000254764">
    <property type="component" value="Unassembled WGS sequence"/>
</dbReference>
<gene>
    <name evidence="1" type="ORF">RHIZ70_888</name>
</gene>
<name>A0A376AC07_9HYPH</name>
<proteinExistence type="predicted"/>
<sequence>MSVILSEALKDPLLTMSQVAQFEIEIARLQGAGMDAESVEYKILPAVRRIVLRAEFGLEREIYL</sequence>
<evidence type="ECO:0000313" key="1">
    <source>
        <dbReference type="EMBL" id="SSC65180.1"/>
    </source>
</evidence>
<dbReference type="AlphaFoldDB" id="A0A376AC07"/>
<dbReference type="EMBL" id="UEYP01000019">
    <property type="protein sequence ID" value="SSC65180.1"/>
    <property type="molecule type" value="Genomic_DNA"/>
</dbReference>
<organism evidence="1 2">
    <name type="scientific">Ciceribacter selenitireducens ATCC BAA-1503</name>
    <dbReference type="NCBI Taxonomy" id="1336235"/>
    <lineage>
        <taxon>Bacteria</taxon>
        <taxon>Pseudomonadati</taxon>
        <taxon>Pseudomonadota</taxon>
        <taxon>Alphaproteobacteria</taxon>
        <taxon>Hyphomicrobiales</taxon>
        <taxon>Rhizobiaceae</taxon>
        <taxon>Ciceribacter</taxon>
    </lineage>
</organism>
<evidence type="ECO:0000313" key="2">
    <source>
        <dbReference type="Proteomes" id="UP000254764"/>
    </source>
</evidence>